<proteinExistence type="predicted"/>
<evidence type="ECO:0000259" key="1">
    <source>
        <dbReference type="SMART" id="SM00460"/>
    </source>
</evidence>
<comment type="caution">
    <text evidence="3">The sequence shown here is derived from an EMBL/GenBank/DDBJ whole genome shotgun (WGS) entry which is preliminary data.</text>
</comment>
<organism evidence="3">
    <name type="scientific">Methanobacterium veterum</name>
    <dbReference type="NCBI Taxonomy" id="408577"/>
    <lineage>
        <taxon>Archaea</taxon>
        <taxon>Methanobacteriati</taxon>
        <taxon>Methanobacteriota</taxon>
        <taxon>Methanomada group</taxon>
        <taxon>Methanobacteria</taxon>
        <taxon>Methanobacteriales</taxon>
        <taxon>Methanobacteriaceae</taxon>
        <taxon>Methanobacterium</taxon>
    </lineage>
</organism>
<reference evidence="3" key="1">
    <citation type="submission" date="2022-12" db="EMBL/GenBank/DDBJ databases">
        <title>Reclassification of two methanogenic archaea species isolated from the Kolyma lowland permafrost.</title>
        <authorList>
            <person name="Trubitsyn V.E."/>
            <person name="Rivkina E.M."/>
            <person name="Shcherbakova V.A."/>
        </authorList>
    </citation>
    <scope>NUCLEOTIDE SEQUENCE</scope>
    <source>
        <strain evidence="2">M2</strain>
        <strain evidence="3">MK4</strain>
    </source>
</reference>
<dbReference type="Proteomes" id="UP001068021">
    <property type="component" value="Unassembled WGS sequence"/>
</dbReference>
<evidence type="ECO:0000313" key="4">
    <source>
        <dbReference type="Proteomes" id="UP001068021"/>
    </source>
</evidence>
<name>A0A9E5A697_9EURY</name>
<dbReference type="InterPro" id="IPR038765">
    <property type="entry name" value="Papain-like_cys_pep_sf"/>
</dbReference>
<feature type="domain" description="Transglutaminase-like" evidence="1">
    <location>
        <begin position="223"/>
        <end position="284"/>
    </location>
</feature>
<dbReference type="Gene3D" id="3.10.620.30">
    <property type="match status" value="1"/>
</dbReference>
<dbReference type="EMBL" id="JAPVER010000020">
    <property type="protein sequence ID" value="MCZ3366834.1"/>
    <property type="molecule type" value="Genomic_DNA"/>
</dbReference>
<dbReference type="PANTHER" id="PTHR33490">
    <property type="entry name" value="BLR5614 PROTEIN-RELATED"/>
    <property type="match status" value="1"/>
</dbReference>
<sequence length="308" mass="34666">MAIGGGIITRKLLFAVLLVASMSLIGIAGVSAANIGTATTQTGNHHTVQKDINLHDKYINTLKKPIKTQKKVVKKYKTVKKTVNTTNNITQFVNKNKTVASSSKNSVKAKNNTVTKSVPKYAYGEKPKYAYGHKKKVRYAHKWYRYHGKWYRYHGKVHKYKKTHRAHRYHRSSANSSSIKALAYSLTRGTSSQYQKGARIFNWVRNNLRYSFYYNTKLGAAGALKYRKGNCADTSHLVVALARSAGLQAKYGHGKVRFSSGRIYGHVWAIIKANGRWYTADASSNRNSFGGMRGKVVRFQGYHNSLSF</sequence>
<dbReference type="AlphaFoldDB" id="A0A9E5A697"/>
<dbReference type="Pfam" id="PF01841">
    <property type="entry name" value="Transglut_core"/>
    <property type="match status" value="1"/>
</dbReference>
<gene>
    <name evidence="3" type="ORF">O3H35_15315</name>
    <name evidence="2" type="ORF">O3H54_13180</name>
</gene>
<dbReference type="RefSeq" id="WP_245611210.1">
    <property type="nucleotide sequence ID" value="NZ_JAPVER010000020.1"/>
</dbReference>
<dbReference type="Proteomes" id="UP001074446">
    <property type="component" value="Unassembled WGS sequence"/>
</dbReference>
<dbReference type="SUPFAM" id="SSF54001">
    <property type="entry name" value="Cysteine proteinases"/>
    <property type="match status" value="1"/>
</dbReference>
<dbReference type="InterPro" id="IPR002931">
    <property type="entry name" value="Transglutaminase-like"/>
</dbReference>
<evidence type="ECO:0000313" key="3">
    <source>
        <dbReference type="EMBL" id="MCZ3374019.1"/>
    </source>
</evidence>
<dbReference type="EMBL" id="JAPVES010000030">
    <property type="protein sequence ID" value="MCZ3374019.1"/>
    <property type="molecule type" value="Genomic_DNA"/>
</dbReference>
<protein>
    <submittedName>
        <fullName evidence="3">Transglutaminase-like domain-containing protein</fullName>
    </submittedName>
</protein>
<keyword evidence="4" id="KW-1185">Reference proteome</keyword>
<evidence type="ECO:0000313" key="2">
    <source>
        <dbReference type="EMBL" id="MCZ3366834.1"/>
    </source>
</evidence>
<dbReference type="SMART" id="SM00460">
    <property type="entry name" value="TGc"/>
    <property type="match status" value="1"/>
</dbReference>
<dbReference type="PANTHER" id="PTHR33490:SF3">
    <property type="entry name" value="CONSERVED INTEGRAL MEMBRANE PROTEIN"/>
    <property type="match status" value="1"/>
</dbReference>
<accession>A0A9E5A697</accession>